<comment type="similarity">
    <text evidence="2">Belongs to the endoribonuclease YbeY family.</text>
</comment>
<name>A0A6J6DFY1_9ZZZZ</name>
<sequence>MAIELTNKCSLSCNENALIALMEFAFTRVDLDPECDLAISLVDLDEMSQLHQEWMDEPGPTDVLSFPMDEIALGERGPGILGDIVICPKFAEAGAIKAGSSLDEELQLLAVHGLLHLLGLDHRESEEEKAMFALQGEILREWRSQS</sequence>
<evidence type="ECO:0000256" key="5">
    <source>
        <dbReference type="ARBA" id="ARBA00022759"/>
    </source>
</evidence>
<keyword evidence="6" id="KW-0378">Hydrolase</keyword>
<dbReference type="SUPFAM" id="SSF55486">
    <property type="entry name" value="Metalloproteases ('zincins'), catalytic domain"/>
    <property type="match status" value="1"/>
</dbReference>
<keyword evidence="5" id="KW-0255">Endonuclease</keyword>
<keyword evidence="7" id="KW-0862">Zinc</keyword>
<evidence type="ECO:0000256" key="2">
    <source>
        <dbReference type="ARBA" id="ARBA00010875"/>
    </source>
</evidence>
<keyword evidence="4" id="KW-0479">Metal-binding</keyword>
<dbReference type="PANTHER" id="PTHR46986">
    <property type="entry name" value="ENDORIBONUCLEASE YBEY, CHLOROPLASTIC"/>
    <property type="match status" value="1"/>
</dbReference>
<evidence type="ECO:0000256" key="7">
    <source>
        <dbReference type="ARBA" id="ARBA00022833"/>
    </source>
</evidence>
<proteinExistence type="inferred from homology"/>
<dbReference type="PANTHER" id="PTHR46986:SF1">
    <property type="entry name" value="ENDORIBONUCLEASE YBEY, CHLOROPLASTIC"/>
    <property type="match status" value="1"/>
</dbReference>
<evidence type="ECO:0000256" key="3">
    <source>
        <dbReference type="ARBA" id="ARBA00022722"/>
    </source>
</evidence>
<dbReference type="HAMAP" id="MF_00009">
    <property type="entry name" value="Endoribonucl_YbeY"/>
    <property type="match status" value="1"/>
</dbReference>
<dbReference type="InterPro" id="IPR002036">
    <property type="entry name" value="YbeY"/>
</dbReference>
<dbReference type="InterPro" id="IPR023091">
    <property type="entry name" value="MetalPrtase_cat_dom_sf_prd"/>
</dbReference>
<evidence type="ECO:0000313" key="8">
    <source>
        <dbReference type="EMBL" id="CAB4563007.1"/>
    </source>
</evidence>
<keyword evidence="3" id="KW-0540">Nuclease</keyword>
<dbReference type="GO" id="GO:0004519">
    <property type="term" value="F:endonuclease activity"/>
    <property type="evidence" value="ECO:0007669"/>
    <property type="project" value="UniProtKB-KW"/>
</dbReference>
<dbReference type="GO" id="GO:0046872">
    <property type="term" value="F:metal ion binding"/>
    <property type="evidence" value="ECO:0007669"/>
    <property type="project" value="UniProtKB-KW"/>
</dbReference>
<protein>
    <submittedName>
        <fullName evidence="8">Unannotated protein</fullName>
    </submittedName>
</protein>
<evidence type="ECO:0000256" key="1">
    <source>
        <dbReference type="ARBA" id="ARBA00001947"/>
    </source>
</evidence>
<comment type="cofactor">
    <cofactor evidence="1">
        <name>Zn(2+)</name>
        <dbReference type="ChEBI" id="CHEBI:29105"/>
    </cofactor>
</comment>
<dbReference type="AlphaFoldDB" id="A0A6J6DFY1"/>
<organism evidence="8">
    <name type="scientific">freshwater metagenome</name>
    <dbReference type="NCBI Taxonomy" id="449393"/>
    <lineage>
        <taxon>unclassified sequences</taxon>
        <taxon>metagenomes</taxon>
        <taxon>ecological metagenomes</taxon>
    </lineage>
</organism>
<dbReference type="GO" id="GO:0004222">
    <property type="term" value="F:metalloendopeptidase activity"/>
    <property type="evidence" value="ECO:0007669"/>
    <property type="project" value="InterPro"/>
</dbReference>
<dbReference type="GO" id="GO:0006364">
    <property type="term" value="P:rRNA processing"/>
    <property type="evidence" value="ECO:0007669"/>
    <property type="project" value="InterPro"/>
</dbReference>
<accession>A0A6J6DFY1</accession>
<dbReference type="NCBIfam" id="TIGR00043">
    <property type="entry name" value="rRNA maturation RNase YbeY"/>
    <property type="match status" value="1"/>
</dbReference>
<gene>
    <name evidence="8" type="ORF">UFOPK1650_00295</name>
</gene>
<dbReference type="EMBL" id="CAEZTJ010000024">
    <property type="protein sequence ID" value="CAB4563007.1"/>
    <property type="molecule type" value="Genomic_DNA"/>
</dbReference>
<evidence type="ECO:0000256" key="6">
    <source>
        <dbReference type="ARBA" id="ARBA00022801"/>
    </source>
</evidence>
<reference evidence="8" key="1">
    <citation type="submission" date="2020-05" db="EMBL/GenBank/DDBJ databases">
        <authorList>
            <person name="Chiriac C."/>
            <person name="Salcher M."/>
            <person name="Ghai R."/>
            <person name="Kavagutti S V."/>
        </authorList>
    </citation>
    <scope>NUCLEOTIDE SEQUENCE</scope>
</reference>
<evidence type="ECO:0000256" key="4">
    <source>
        <dbReference type="ARBA" id="ARBA00022723"/>
    </source>
</evidence>
<dbReference type="Gene3D" id="3.40.390.30">
    <property type="entry name" value="Metalloproteases ('zincins'), catalytic domain"/>
    <property type="match status" value="1"/>
</dbReference>
<dbReference type="Pfam" id="PF02130">
    <property type="entry name" value="YbeY"/>
    <property type="match status" value="1"/>
</dbReference>